<evidence type="ECO:0000256" key="1">
    <source>
        <dbReference type="SAM" id="MobiDB-lite"/>
    </source>
</evidence>
<dbReference type="InterPro" id="IPR014030">
    <property type="entry name" value="Ketoacyl_synth_N"/>
</dbReference>
<gene>
    <name evidence="3" type="ORF">K9S39_38870</name>
</gene>
<proteinExistence type="predicted"/>
<dbReference type="Pfam" id="PF00109">
    <property type="entry name" value="ketoacyl-synt"/>
    <property type="match status" value="1"/>
</dbReference>
<reference evidence="3" key="1">
    <citation type="submission" date="2021-10" db="EMBL/GenBank/DDBJ databases">
        <title>Streptomyces nigrumlapis sp.nov.,an antimicrobial producing actinobacterium isolated from Black Gobi rocks.</title>
        <authorList>
            <person name="Wen Y."/>
            <person name="Zhang W."/>
            <person name="Liu X.G."/>
        </authorList>
    </citation>
    <scope>NUCLEOTIDE SEQUENCE</scope>
    <source>
        <strain evidence="3">ST13-2-2</strain>
    </source>
</reference>
<feature type="compositionally biased region" description="Basic residues" evidence="1">
    <location>
        <begin position="97"/>
        <end position="117"/>
    </location>
</feature>
<name>A0ABY4MKJ3_9ACTN</name>
<dbReference type="EMBL" id="CP086322">
    <property type="protein sequence ID" value="UQA98115.1"/>
    <property type="molecule type" value="Genomic_DNA"/>
</dbReference>
<dbReference type="RefSeq" id="WP_406708188.1">
    <property type="nucleotide sequence ID" value="NZ_CP086322.1"/>
</dbReference>
<keyword evidence="4" id="KW-1185">Reference proteome</keyword>
<evidence type="ECO:0000259" key="2">
    <source>
        <dbReference type="Pfam" id="PF00109"/>
    </source>
</evidence>
<protein>
    <recommendedName>
        <fullName evidence="2">Beta-ketoacyl synthase-like N-terminal domain-containing protein</fullName>
    </recommendedName>
</protein>
<sequence length="117" mass="12936">MDSRQPCRFPQADSPEEFWELLRTGTDAVGTVPPGRWGPGDFVDPDPAVSDRTSLGKGHIETVSSRKSDGSPKMIGVRVTESAANSLPTAPGARREHLLRRERRRQGRPPHGVRRRS</sequence>
<organism evidence="3 4">
    <name type="scientific">Streptomyces halobius</name>
    <dbReference type="NCBI Taxonomy" id="2879846"/>
    <lineage>
        <taxon>Bacteria</taxon>
        <taxon>Bacillati</taxon>
        <taxon>Actinomycetota</taxon>
        <taxon>Actinomycetes</taxon>
        <taxon>Kitasatosporales</taxon>
        <taxon>Streptomycetaceae</taxon>
        <taxon>Streptomyces</taxon>
    </lineage>
</organism>
<evidence type="ECO:0000313" key="4">
    <source>
        <dbReference type="Proteomes" id="UP000830115"/>
    </source>
</evidence>
<evidence type="ECO:0000313" key="3">
    <source>
        <dbReference type="EMBL" id="UQA98115.1"/>
    </source>
</evidence>
<feature type="region of interest" description="Disordered" evidence="1">
    <location>
        <begin position="48"/>
        <end position="117"/>
    </location>
</feature>
<dbReference type="SUPFAM" id="SSF53901">
    <property type="entry name" value="Thiolase-like"/>
    <property type="match status" value="1"/>
</dbReference>
<feature type="domain" description="Beta-ketoacyl synthase-like N-terminal" evidence="2">
    <location>
        <begin position="7"/>
        <end position="58"/>
    </location>
</feature>
<dbReference type="InterPro" id="IPR016039">
    <property type="entry name" value="Thiolase-like"/>
</dbReference>
<dbReference type="Proteomes" id="UP000830115">
    <property type="component" value="Chromosome"/>
</dbReference>
<feature type="compositionally biased region" description="Basic and acidic residues" evidence="1">
    <location>
        <begin position="58"/>
        <end position="70"/>
    </location>
</feature>
<dbReference type="Gene3D" id="3.40.47.10">
    <property type="match status" value="1"/>
</dbReference>
<accession>A0ABY4MKJ3</accession>